<reference evidence="2" key="1">
    <citation type="submission" date="2018-10" db="EMBL/GenBank/DDBJ databases">
        <title>Population genomic analysis revealed the cold adaptation of white poplar.</title>
        <authorList>
            <person name="Liu Y.-J."/>
        </authorList>
    </citation>
    <scope>NUCLEOTIDE SEQUENCE [LARGE SCALE GENOMIC DNA]</scope>
    <source>
        <strain evidence="2">PAL-ZL1</strain>
    </source>
</reference>
<accession>A0A4U5QPV4</accession>
<sequence length="115" mass="13054">MQALSPQLKEEKDADSWSNPDSHAQVANMVEFKVDEDAYDVSLNHRWDRYTIYSAFPGEILFPEIEVIHSCKWILNPSMRSQFSSNSIFLGEEGSLVGYEVEKALAIALEIIVES</sequence>
<dbReference type="EMBL" id="RCHU01000171">
    <property type="protein sequence ID" value="TKS12441.1"/>
    <property type="molecule type" value="Genomic_DNA"/>
</dbReference>
<dbReference type="AlphaFoldDB" id="A0A4U5QPV4"/>
<comment type="caution">
    <text evidence="2">The sequence shown here is derived from an EMBL/GenBank/DDBJ whole genome shotgun (WGS) entry which is preliminary data.</text>
</comment>
<organism evidence="2">
    <name type="scientific">Populus alba</name>
    <name type="common">White poplar</name>
    <dbReference type="NCBI Taxonomy" id="43335"/>
    <lineage>
        <taxon>Eukaryota</taxon>
        <taxon>Viridiplantae</taxon>
        <taxon>Streptophyta</taxon>
        <taxon>Embryophyta</taxon>
        <taxon>Tracheophyta</taxon>
        <taxon>Spermatophyta</taxon>
        <taxon>Magnoliopsida</taxon>
        <taxon>eudicotyledons</taxon>
        <taxon>Gunneridae</taxon>
        <taxon>Pentapetalae</taxon>
        <taxon>rosids</taxon>
        <taxon>fabids</taxon>
        <taxon>Malpighiales</taxon>
        <taxon>Salicaceae</taxon>
        <taxon>Saliceae</taxon>
        <taxon>Populus</taxon>
    </lineage>
</organism>
<feature type="region of interest" description="Disordered" evidence="1">
    <location>
        <begin position="1"/>
        <end position="21"/>
    </location>
</feature>
<name>A0A4U5QPV4_POPAL</name>
<proteinExistence type="predicted"/>
<evidence type="ECO:0000313" key="2">
    <source>
        <dbReference type="EMBL" id="TKS12441.1"/>
    </source>
</evidence>
<evidence type="ECO:0000256" key="1">
    <source>
        <dbReference type="SAM" id="MobiDB-lite"/>
    </source>
</evidence>
<gene>
    <name evidence="2" type="ORF">D5086_0000063700</name>
</gene>
<protein>
    <submittedName>
        <fullName evidence="2">Uncharacterized protein</fullName>
    </submittedName>
</protein>